<comment type="caution">
    <text evidence="16">The sequence shown here is derived from an EMBL/GenBank/DDBJ whole genome shotgun (WGS) entry which is preliminary data.</text>
</comment>
<dbReference type="GO" id="GO:0000287">
    <property type="term" value="F:magnesium ion binding"/>
    <property type="evidence" value="ECO:0007669"/>
    <property type="project" value="InterPro"/>
</dbReference>
<dbReference type="PANTHER" id="PTHR11817">
    <property type="entry name" value="PYRUVATE KINASE"/>
    <property type="match status" value="1"/>
</dbReference>
<evidence type="ECO:0000313" key="17">
    <source>
        <dbReference type="Proteomes" id="UP000005481"/>
    </source>
</evidence>
<dbReference type="PATRIC" id="fig|861450.3.peg.907"/>
<evidence type="ECO:0000256" key="14">
    <source>
        <dbReference type="RuleBase" id="RU000504"/>
    </source>
</evidence>
<feature type="domain" description="Pyruvate kinase barrel" evidence="15">
    <location>
        <begin position="135"/>
        <end position="459"/>
    </location>
</feature>
<dbReference type="InterPro" id="IPR040442">
    <property type="entry name" value="Pyrv_kinase-like_dom_sf"/>
</dbReference>
<keyword evidence="6 14" id="KW-0808">Transferase</keyword>
<name>G9YH42_9FIRM</name>
<dbReference type="Gene3D" id="3.20.20.60">
    <property type="entry name" value="Phosphoenolpyruvate-binding domains"/>
    <property type="match status" value="1"/>
</dbReference>
<dbReference type="GO" id="GO:0004743">
    <property type="term" value="F:pyruvate kinase activity"/>
    <property type="evidence" value="ECO:0007669"/>
    <property type="project" value="UniProtKB-EC"/>
</dbReference>
<gene>
    <name evidence="16" type="ORF">HMPREF0080_00967</name>
</gene>
<evidence type="ECO:0000313" key="16">
    <source>
        <dbReference type="EMBL" id="EHM41097.1"/>
    </source>
</evidence>
<dbReference type="GO" id="GO:0016301">
    <property type="term" value="F:kinase activity"/>
    <property type="evidence" value="ECO:0007669"/>
    <property type="project" value="UniProtKB-KW"/>
</dbReference>
<keyword evidence="8" id="KW-0547">Nucleotide-binding</keyword>
<dbReference type="PRINTS" id="PR01050">
    <property type="entry name" value="PYRUVTKNASE"/>
</dbReference>
<evidence type="ECO:0000256" key="7">
    <source>
        <dbReference type="ARBA" id="ARBA00022723"/>
    </source>
</evidence>
<dbReference type="STRING" id="861450.HMPREF0080_00967"/>
<keyword evidence="11 14" id="KW-0460">Magnesium</keyword>
<keyword evidence="17" id="KW-1185">Reference proteome</keyword>
<evidence type="ECO:0000256" key="6">
    <source>
        <dbReference type="ARBA" id="ARBA00022679"/>
    </source>
</evidence>
<dbReference type="InterPro" id="IPR015813">
    <property type="entry name" value="Pyrv/PenolPyrv_kinase-like_dom"/>
</dbReference>
<proteinExistence type="inferred from homology"/>
<evidence type="ECO:0000256" key="8">
    <source>
        <dbReference type="ARBA" id="ARBA00022741"/>
    </source>
</evidence>
<dbReference type="AlphaFoldDB" id="G9YH42"/>
<dbReference type="SUPFAM" id="SSF51621">
    <property type="entry name" value="Phosphoenolpyruvate/pyruvate domain"/>
    <property type="match status" value="1"/>
</dbReference>
<keyword evidence="10" id="KW-0067">ATP-binding</keyword>
<dbReference type="EC" id="2.7.1.40" evidence="4 14"/>
<dbReference type="SUPFAM" id="SSF50800">
    <property type="entry name" value="PK beta-barrel domain-like"/>
    <property type="match status" value="1"/>
</dbReference>
<evidence type="ECO:0000256" key="10">
    <source>
        <dbReference type="ARBA" id="ARBA00022840"/>
    </source>
</evidence>
<dbReference type="Proteomes" id="UP000005481">
    <property type="component" value="Unassembled WGS sequence"/>
</dbReference>
<keyword evidence="12 14" id="KW-0324">Glycolysis</keyword>
<comment type="cofactor">
    <cofactor evidence="1">
        <name>K(+)</name>
        <dbReference type="ChEBI" id="CHEBI:29103"/>
    </cofactor>
</comment>
<comment type="catalytic activity">
    <reaction evidence="14">
        <text>pyruvate + ATP = phosphoenolpyruvate + ADP + H(+)</text>
        <dbReference type="Rhea" id="RHEA:18157"/>
        <dbReference type="ChEBI" id="CHEBI:15361"/>
        <dbReference type="ChEBI" id="CHEBI:15378"/>
        <dbReference type="ChEBI" id="CHEBI:30616"/>
        <dbReference type="ChEBI" id="CHEBI:58702"/>
        <dbReference type="ChEBI" id="CHEBI:456216"/>
        <dbReference type="EC" id="2.7.1.40"/>
    </reaction>
</comment>
<organism evidence="16 17">
    <name type="scientific">Anaeroglobus geminatus F0357</name>
    <dbReference type="NCBI Taxonomy" id="861450"/>
    <lineage>
        <taxon>Bacteria</taxon>
        <taxon>Bacillati</taxon>
        <taxon>Bacillota</taxon>
        <taxon>Negativicutes</taxon>
        <taxon>Veillonellales</taxon>
        <taxon>Veillonellaceae</taxon>
        <taxon>Anaeroglobus</taxon>
    </lineage>
</organism>
<dbReference type="HOGENOM" id="CLU_015439_6_1_9"/>
<dbReference type="EMBL" id="AGCJ01000038">
    <property type="protein sequence ID" value="EHM41097.1"/>
    <property type="molecule type" value="Genomic_DNA"/>
</dbReference>
<dbReference type="UniPathway" id="UPA00109">
    <property type="reaction ID" value="UER00188"/>
</dbReference>
<keyword evidence="13 16" id="KW-0670">Pyruvate</keyword>
<dbReference type="GO" id="GO:0030955">
    <property type="term" value="F:potassium ion binding"/>
    <property type="evidence" value="ECO:0007669"/>
    <property type="project" value="InterPro"/>
</dbReference>
<evidence type="ECO:0000256" key="2">
    <source>
        <dbReference type="ARBA" id="ARBA00004997"/>
    </source>
</evidence>
<dbReference type="eggNOG" id="COG0469">
    <property type="taxonomic scope" value="Bacteria"/>
</dbReference>
<evidence type="ECO:0000256" key="12">
    <source>
        <dbReference type="ARBA" id="ARBA00023152"/>
    </source>
</evidence>
<accession>G9YH42</accession>
<sequence>MKGIPEEINNLYDTLYALRKEVMHDGEAIFSKWLPRIERRPFRFSALNLAYYLAVRCHDLRPLQEQLLPFGLSSLGRSEARTMANLDAVMATLGRLCGKDDKLIDYPTSKWFFHGNRLLAHNTGLIFGNQAAHYTHIMVTLPTEAAADYALVRDLLLNGTDTVRINCAHDNQVVWFAMLDNLKRAKKETNRNCRVYMDLAGPKIRISQVLFTGDTDRLMNGDTFFLAKNNISDYPADIKGNPVLTCSIPVVFSSLKKGDPVLIDDGKVSAIVSKLTEQGAYLTVTATKEKGFRIKNNKSLNFPNTYLDITPLTDKDLSDLDFIIKYADSVGYSFVRNADDIKLLQYELQKRLGKKASSLAIIGKVETKDSAKNLPEIIMQAASKQPFGVMIARGDLAVEAGYHRLSELQEEILWICEAAHIPVIWATQVLETMVKTGMPTRAEITDAAMSARAECVMLNKGPHIVKAVAALTDILFRMKQHQYKKTSQLRALGIAVDTVRKELRK</sequence>
<keyword evidence="7" id="KW-0479">Metal-binding</keyword>
<keyword evidence="9 14" id="KW-0418">Kinase</keyword>
<evidence type="ECO:0000256" key="13">
    <source>
        <dbReference type="ARBA" id="ARBA00023317"/>
    </source>
</evidence>
<dbReference type="Gene3D" id="2.40.33.10">
    <property type="entry name" value="PK beta-barrel domain-like"/>
    <property type="match status" value="1"/>
</dbReference>
<protein>
    <recommendedName>
        <fullName evidence="5 14">Pyruvate kinase</fullName>
        <ecNumber evidence="4 14">2.7.1.40</ecNumber>
    </recommendedName>
</protein>
<evidence type="ECO:0000259" key="15">
    <source>
        <dbReference type="Pfam" id="PF00224"/>
    </source>
</evidence>
<evidence type="ECO:0000256" key="3">
    <source>
        <dbReference type="ARBA" id="ARBA00008663"/>
    </source>
</evidence>
<evidence type="ECO:0000256" key="11">
    <source>
        <dbReference type="ARBA" id="ARBA00022842"/>
    </source>
</evidence>
<evidence type="ECO:0000256" key="4">
    <source>
        <dbReference type="ARBA" id="ARBA00012142"/>
    </source>
</evidence>
<dbReference type="InterPro" id="IPR015806">
    <property type="entry name" value="Pyrv_Knase_insert_dom_sf"/>
</dbReference>
<comment type="pathway">
    <text evidence="2 14">Carbohydrate degradation; glycolysis; pyruvate from D-glyceraldehyde 3-phosphate: step 5/5.</text>
</comment>
<evidence type="ECO:0000256" key="1">
    <source>
        <dbReference type="ARBA" id="ARBA00001958"/>
    </source>
</evidence>
<evidence type="ECO:0000256" key="5">
    <source>
        <dbReference type="ARBA" id="ARBA00018587"/>
    </source>
</evidence>
<dbReference type="InterPro" id="IPR011037">
    <property type="entry name" value="Pyrv_Knase-like_insert_dom_sf"/>
</dbReference>
<evidence type="ECO:0000256" key="9">
    <source>
        <dbReference type="ARBA" id="ARBA00022777"/>
    </source>
</evidence>
<dbReference type="InterPro" id="IPR001697">
    <property type="entry name" value="Pyr_Knase"/>
</dbReference>
<dbReference type="RefSeq" id="WP_006789950.1">
    <property type="nucleotide sequence ID" value="NZ_JH417584.1"/>
</dbReference>
<reference evidence="16 17" key="1">
    <citation type="submission" date="2011-08" db="EMBL/GenBank/DDBJ databases">
        <authorList>
            <person name="Weinstock G."/>
            <person name="Sodergren E."/>
            <person name="Clifton S."/>
            <person name="Fulton L."/>
            <person name="Fulton B."/>
            <person name="Courtney L."/>
            <person name="Fronick C."/>
            <person name="Harrison M."/>
            <person name="Strong C."/>
            <person name="Farmer C."/>
            <person name="Delahaunty K."/>
            <person name="Markovic C."/>
            <person name="Hall O."/>
            <person name="Minx P."/>
            <person name="Tomlinson C."/>
            <person name="Mitreva M."/>
            <person name="Hou S."/>
            <person name="Chen J."/>
            <person name="Wollam A."/>
            <person name="Pepin K.H."/>
            <person name="Johnson M."/>
            <person name="Bhonagiri V."/>
            <person name="Zhang X."/>
            <person name="Suruliraj S."/>
            <person name="Warren W."/>
            <person name="Chinwalla A."/>
            <person name="Mardis E.R."/>
            <person name="Wilson R.K."/>
        </authorList>
    </citation>
    <scope>NUCLEOTIDE SEQUENCE [LARGE SCALE GENOMIC DNA]</scope>
    <source>
        <strain evidence="16 17">F0357</strain>
    </source>
</reference>
<comment type="similarity">
    <text evidence="3 14">Belongs to the pyruvate kinase family.</text>
</comment>
<dbReference type="InterPro" id="IPR015793">
    <property type="entry name" value="Pyrv_Knase_brl"/>
</dbReference>
<dbReference type="Pfam" id="PF00224">
    <property type="entry name" value="PK"/>
    <property type="match status" value="1"/>
</dbReference>
<dbReference type="GO" id="GO:0005524">
    <property type="term" value="F:ATP binding"/>
    <property type="evidence" value="ECO:0007669"/>
    <property type="project" value="UniProtKB-KW"/>
</dbReference>